<keyword evidence="9" id="KW-0677">Repeat</keyword>
<dbReference type="GO" id="GO:0006887">
    <property type="term" value="P:exocytosis"/>
    <property type="evidence" value="ECO:0007669"/>
    <property type="project" value="UniProtKB-KW"/>
</dbReference>
<dbReference type="Pfam" id="PF08366">
    <property type="entry name" value="LLGL"/>
    <property type="match status" value="1"/>
</dbReference>
<dbReference type="PROSITE" id="PS50082">
    <property type="entry name" value="WD_REPEATS_2"/>
    <property type="match status" value="1"/>
</dbReference>
<feature type="region of interest" description="Disordered" evidence="16">
    <location>
        <begin position="675"/>
        <end position="697"/>
    </location>
</feature>
<sequence>MKKFTFKGVLDNFRNSVVQPQTRPDQEIQEALKPEHFQVKRTFRHGFPYQPTAMAFDPVQKLLAIGSKCGSLRILGQPGVDVHVRHDMEGPPGSAAVLHLQFLVNEGALITATADDTLHLWNFRQKVPQIVQSLKFQKEKITCMHLPLQSKWLYIGTEKGNVHIVQIENFSLSGYVINWNKAIELTRKTHPGCIVHLSDNPLDASKLLIGYESGQVVLWDLRSKMSDMRWQTAELRSIAWHYEGKQFMCSHTDGTLTTWNIRNNQKSVHVSQPHAKLNKDGKPEQCKTINKVEWKSSKTGESFVIFSGGMPYDQARTPSITVVHNKTTTVLEMEHNVIDFVTVCESPYISDIQEPTAIIALLQNDLVVMDLQTPGFPCLENPYPMDIHESPVTCVSYLADCPADLIPAFYSVGRAGALKRQGFSDMDWPINGGSWSAQACSYAEVILTGHADGSIKFWEASAGTLQVLYKLKTAKVFEKPKTRSVDAEDDPFAIYLISLCPESRKLCVAGASSHVILFTYKKTESNDEVMVLEIPIVYEVIEDEISPDCQFSGPGSAGSGNRLDLLDLDNKKEGPTLKVRAGNQKKPPGFQAQLVCLTPWSNGEPPSHISSLTINSSYGLMAYGNESGLVIIDIEQRVCLLNVGSPDLYGAQDPYSRVPRSPKKNQLVPDSLAQELERQPRSPSIDQMNGVCLSSSSTSGVGSAAPSSAATALPAAFPNTSGGSSSSRPRPEAPRRSRSQDKMDSSFSRSRSSSMSSLENITSESIQCLVFADSYTKKSEPTVLTPTLWVGTSLGSVLTILVTPPDSDSRSSQPVVVSMVGMTIFRLKGSILTLSFLDCNGALIPYSYESWRDDNRDRKERDRTPTRNQNRMSPTMGENTTRSDNYNDRQFVVIASEKQARVVALPSQTCIYRQQLADSDFVVKAEVISFKDSVCLACYVSNGHLMAYSLPSLRQLLDIDFLPLSELSFQTPSNKGIVDPMLSIWGQQLIVNEDTDQIARTFGFSNKGHGLYLASPSELQKFTLCTDFCADLTEMLGDLFLTCEMPEPPKVGFFKGLFGGGVSSLDREELFGESSGKANKSIAKHIPGSMQEVGQRANTACSEVSRAHKLMLERGEKLSQLEDRAERMRNEAENFSSSAHELMLKYKDKKWYQL</sequence>
<evidence type="ECO:0000256" key="12">
    <source>
        <dbReference type="ARBA" id="ARBA00023136"/>
    </source>
</evidence>
<dbReference type="Gene3D" id="2.130.10.10">
    <property type="entry name" value="YVTN repeat-like/Quinoprotein amine dehydrogenase"/>
    <property type="match status" value="2"/>
</dbReference>
<protein>
    <submittedName>
        <fullName evidence="19">Syntaxin-binding protein 5 isoform X5</fullName>
    </submittedName>
</protein>
<keyword evidence="12" id="KW-0472">Membrane</keyword>
<evidence type="ECO:0000256" key="16">
    <source>
        <dbReference type="SAM" id="MobiDB-lite"/>
    </source>
</evidence>
<dbReference type="CTD" id="32217"/>
<keyword evidence="7" id="KW-0963">Cytoplasm</keyword>
<keyword evidence="18" id="KW-1185">Reference proteome</keyword>
<dbReference type="GO" id="GO:0006893">
    <property type="term" value="P:Golgi to plasma membrane transport"/>
    <property type="evidence" value="ECO:0007669"/>
    <property type="project" value="TreeGrafter"/>
</dbReference>
<evidence type="ECO:0000256" key="10">
    <source>
        <dbReference type="ARBA" id="ARBA00022927"/>
    </source>
</evidence>
<feature type="compositionally biased region" description="Low complexity" evidence="16">
    <location>
        <begin position="745"/>
        <end position="757"/>
    </location>
</feature>
<dbReference type="PANTHER" id="PTHR10241:SF25">
    <property type="entry name" value="TOMOSYN, ISOFORM C"/>
    <property type="match status" value="1"/>
</dbReference>
<evidence type="ECO:0000256" key="7">
    <source>
        <dbReference type="ARBA" id="ARBA00022490"/>
    </source>
</evidence>
<dbReference type="RefSeq" id="XP_030755598.1">
    <property type="nucleotide sequence ID" value="XM_030899738.1"/>
</dbReference>
<reference evidence="19" key="1">
    <citation type="submission" date="2025-08" db="UniProtKB">
        <authorList>
            <consortium name="RefSeq"/>
        </authorList>
    </citation>
    <scope>IDENTIFICATION</scope>
    <source>
        <tissue evidence="19">Gonads</tissue>
    </source>
</reference>
<dbReference type="FunFam" id="1.20.5.110:FF:000001">
    <property type="entry name" value="syntaxin-binding protein 5 isoform X1"/>
    <property type="match status" value="1"/>
</dbReference>
<dbReference type="GO" id="GO:0005886">
    <property type="term" value="C:plasma membrane"/>
    <property type="evidence" value="ECO:0007669"/>
    <property type="project" value="UniProtKB-SubCell"/>
</dbReference>
<evidence type="ECO:0000256" key="6">
    <source>
        <dbReference type="ARBA" id="ARBA00022483"/>
    </source>
</evidence>
<dbReference type="Pfam" id="PF00957">
    <property type="entry name" value="Synaptobrevin"/>
    <property type="match status" value="1"/>
</dbReference>
<dbReference type="Gene3D" id="1.20.5.110">
    <property type="match status" value="1"/>
</dbReference>
<dbReference type="SUPFAM" id="SSF50978">
    <property type="entry name" value="WD40 repeat-like"/>
    <property type="match status" value="2"/>
</dbReference>
<dbReference type="GO" id="GO:0045159">
    <property type="term" value="F:myosin II binding"/>
    <property type="evidence" value="ECO:0007669"/>
    <property type="project" value="TreeGrafter"/>
</dbReference>
<feature type="compositionally biased region" description="Basic and acidic residues" evidence="16">
    <location>
        <begin position="854"/>
        <end position="865"/>
    </location>
</feature>
<dbReference type="InterPro" id="IPR000664">
    <property type="entry name" value="Lethal2_giant"/>
</dbReference>
<dbReference type="GO" id="GO:0031201">
    <property type="term" value="C:SNARE complex"/>
    <property type="evidence" value="ECO:0007669"/>
    <property type="project" value="TreeGrafter"/>
</dbReference>
<dbReference type="InterPro" id="IPR015943">
    <property type="entry name" value="WD40/YVTN_repeat-like_dom_sf"/>
</dbReference>
<dbReference type="OrthoDB" id="19944at2759"/>
<dbReference type="InterPro" id="IPR042855">
    <property type="entry name" value="V_SNARE_CC"/>
</dbReference>
<feature type="compositionally biased region" description="Low complexity" evidence="16">
    <location>
        <begin position="712"/>
        <end position="728"/>
    </location>
</feature>
<evidence type="ECO:0000313" key="19">
    <source>
        <dbReference type="RefSeq" id="XP_030755598.1"/>
    </source>
</evidence>
<evidence type="ECO:0000256" key="14">
    <source>
        <dbReference type="PROSITE-ProRule" id="PRU00290"/>
    </source>
</evidence>
<dbReference type="PRINTS" id="PR00962">
    <property type="entry name" value="LETHAL2GIANT"/>
</dbReference>
<feature type="compositionally biased region" description="Basic and acidic residues" evidence="16">
    <location>
        <begin position="729"/>
        <end position="744"/>
    </location>
</feature>
<feature type="domain" description="V-SNARE coiled-coil homology" evidence="17">
    <location>
        <begin position="1089"/>
        <end position="1149"/>
    </location>
</feature>
<evidence type="ECO:0000256" key="4">
    <source>
        <dbReference type="ARBA" id="ARBA00022448"/>
    </source>
</evidence>
<feature type="compositionally biased region" description="Polar residues" evidence="16">
    <location>
        <begin position="866"/>
        <end position="884"/>
    </location>
</feature>
<dbReference type="GeneID" id="115881974"/>
<feature type="coiled-coil region" evidence="15">
    <location>
        <begin position="1111"/>
        <end position="1138"/>
    </location>
</feature>
<evidence type="ECO:0000256" key="2">
    <source>
        <dbReference type="ARBA" id="ARBA00004496"/>
    </source>
</evidence>
<feature type="region of interest" description="Disordered" evidence="16">
    <location>
        <begin position="854"/>
        <end position="884"/>
    </location>
</feature>
<dbReference type="InterPro" id="IPR001680">
    <property type="entry name" value="WD40_rpt"/>
</dbReference>
<evidence type="ECO:0000256" key="5">
    <source>
        <dbReference type="ARBA" id="ARBA00022475"/>
    </source>
</evidence>
<keyword evidence="8 13" id="KW-0853">WD repeat</keyword>
<keyword evidence="10" id="KW-0653">Protein transport</keyword>
<accession>A0A6J2XVP0</accession>
<dbReference type="PROSITE" id="PS50892">
    <property type="entry name" value="V_SNARE"/>
    <property type="match status" value="1"/>
</dbReference>
<evidence type="ECO:0000256" key="9">
    <source>
        <dbReference type="ARBA" id="ARBA00022737"/>
    </source>
</evidence>
<dbReference type="InterPro" id="IPR013577">
    <property type="entry name" value="LLGL2"/>
</dbReference>
<organism evidence="18 19">
    <name type="scientific">Sitophilus oryzae</name>
    <name type="common">Rice weevil</name>
    <name type="synonym">Curculio oryzae</name>
    <dbReference type="NCBI Taxonomy" id="7048"/>
    <lineage>
        <taxon>Eukaryota</taxon>
        <taxon>Metazoa</taxon>
        <taxon>Ecdysozoa</taxon>
        <taxon>Arthropoda</taxon>
        <taxon>Hexapoda</taxon>
        <taxon>Insecta</taxon>
        <taxon>Pterygota</taxon>
        <taxon>Neoptera</taxon>
        <taxon>Endopterygota</taxon>
        <taxon>Coleoptera</taxon>
        <taxon>Polyphaga</taxon>
        <taxon>Cucujiformia</taxon>
        <taxon>Curculionidae</taxon>
        <taxon>Dryophthorinae</taxon>
        <taxon>Sitophilus</taxon>
    </lineage>
</organism>
<dbReference type="FunFam" id="2.130.10.10:FF:001702">
    <property type="entry name" value="AGAP000009-PB"/>
    <property type="match status" value="1"/>
</dbReference>
<evidence type="ECO:0000256" key="11">
    <source>
        <dbReference type="ARBA" id="ARBA00023054"/>
    </source>
</evidence>
<evidence type="ECO:0000256" key="1">
    <source>
        <dbReference type="ARBA" id="ARBA00004202"/>
    </source>
</evidence>
<evidence type="ECO:0000256" key="15">
    <source>
        <dbReference type="SAM" id="Coils"/>
    </source>
</evidence>
<dbReference type="Proteomes" id="UP000504635">
    <property type="component" value="Unplaced"/>
</dbReference>
<keyword evidence="5" id="KW-1003">Cell membrane</keyword>
<dbReference type="AlphaFoldDB" id="A0A6J2XVP0"/>
<dbReference type="GO" id="GO:0019905">
    <property type="term" value="F:syntaxin binding"/>
    <property type="evidence" value="ECO:0007669"/>
    <property type="project" value="TreeGrafter"/>
</dbReference>
<dbReference type="PANTHER" id="PTHR10241">
    <property type="entry name" value="LETHAL 2 GIANT LARVAE PROTEIN"/>
    <property type="match status" value="1"/>
</dbReference>
<feature type="region of interest" description="Disordered" evidence="16">
    <location>
        <begin position="712"/>
        <end position="758"/>
    </location>
</feature>
<dbReference type="SMART" id="SM00320">
    <property type="entry name" value="WD40"/>
    <property type="match status" value="7"/>
</dbReference>
<feature type="repeat" description="WD" evidence="13">
    <location>
        <begin position="228"/>
        <end position="269"/>
    </location>
</feature>
<evidence type="ECO:0000313" key="18">
    <source>
        <dbReference type="Proteomes" id="UP000504635"/>
    </source>
</evidence>
<dbReference type="CDD" id="cd15873">
    <property type="entry name" value="R-SNARE_STXBP5_6"/>
    <property type="match status" value="1"/>
</dbReference>
<keyword evidence="6" id="KW-0268">Exocytosis</keyword>
<dbReference type="GO" id="GO:0015031">
    <property type="term" value="P:protein transport"/>
    <property type="evidence" value="ECO:0007669"/>
    <property type="project" value="UniProtKB-KW"/>
</dbReference>
<evidence type="ECO:0000256" key="13">
    <source>
        <dbReference type="PROSITE-ProRule" id="PRU00221"/>
    </source>
</evidence>
<comment type="similarity">
    <text evidence="3">Belongs to the WD repeat L(2)GL family.</text>
</comment>
<proteinExistence type="inferred from homology"/>
<dbReference type="SUPFAM" id="SSF58038">
    <property type="entry name" value="SNARE fusion complex"/>
    <property type="match status" value="1"/>
</dbReference>
<evidence type="ECO:0000259" key="17">
    <source>
        <dbReference type="PROSITE" id="PS50892"/>
    </source>
</evidence>
<keyword evidence="4" id="KW-0813">Transport</keyword>
<evidence type="ECO:0000256" key="8">
    <source>
        <dbReference type="ARBA" id="ARBA00022574"/>
    </source>
</evidence>
<name>A0A6J2XVP0_SITOR</name>
<dbReference type="InterPro" id="IPR036322">
    <property type="entry name" value="WD40_repeat_dom_sf"/>
</dbReference>
<gene>
    <name evidence="19" type="primary">LOC115881974</name>
</gene>
<comment type="subcellular location">
    <subcellularLocation>
        <location evidence="1">Cell membrane</location>
        <topology evidence="1">Peripheral membrane protein</topology>
    </subcellularLocation>
    <subcellularLocation>
        <location evidence="2">Cytoplasm</location>
    </subcellularLocation>
</comment>
<evidence type="ECO:0000256" key="3">
    <source>
        <dbReference type="ARBA" id="ARBA00008070"/>
    </source>
</evidence>
<dbReference type="FunFam" id="2.130.10.10:FF:003581">
    <property type="entry name" value="Lethal(2) giant larvae protein-like Protein"/>
    <property type="match status" value="1"/>
</dbReference>
<keyword evidence="11 14" id="KW-0175">Coiled coil</keyword>
<dbReference type="GO" id="GO:0005096">
    <property type="term" value="F:GTPase activator activity"/>
    <property type="evidence" value="ECO:0007669"/>
    <property type="project" value="TreeGrafter"/>
</dbReference>